<dbReference type="GO" id="GO:0018104">
    <property type="term" value="P:peptidoglycan-protein cross-linking"/>
    <property type="evidence" value="ECO:0007669"/>
    <property type="project" value="TreeGrafter"/>
</dbReference>
<proteinExistence type="inferred from homology"/>
<dbReference type="Pfam" id="PF03734">
    <property type="entry name" value="YkuD"/>
    <property type="match status" value="1"/>
</dbReference>
<evidence type="ECO:0000256" key="7">
    <source>
        <dbReference type="PROSITE-ProRule" id="PRU01373"/>
    </source>
</evidence>
<dbReference type="Proteomes" id="UP000557872">
    <property type="component" value="Unassembled WGS sequence"/>
</dbReference>
<keyword evidence="8" id="KW-0732">Signal</keyword>
<feature type="active site" description="Nucleophile" evidence="7">
    <location>
        <position position="132"/>
    </location>
</feature>
<keyword evidence="11" id="KW-1185">Reference proteome</keyword>
<evidence type="ECO:0000256" key="2">
    <source>
        <dbReference type="ARBA" id="ARBA00005992"/>
    </source>
</evidence>
<evidence type="ECO:0000256" key="4">
    <source>
        <dbReference type="ARBA" id="ARBA00022960"/>
    </source>
</evidence>
<feature type="signal peptide" evidence="8">
    <location>
        <begin position="1"/>
        <end position="25"/>
    </location>
</feature>
<dbReference type="InterPro" id="IPR050979">
    <property type="entry name" value="LD-transpeptidase"/>
</dbReference>
<reference evidence="10 11" key="1">
    <citation type="submission" date="2020-07" db="EMBL/GenBank/DDBJ databases">
        <title>Roseicoccus Jingziensis gen. nov., sp. nov., isolated from coastal seawater.</title>
        <authorList>
            <person name="Feng X."/>
        </authorList>
    </citation>
    <scope>NUCLEOTIDE SEQUENCE [LARGE SCALE GENOMIC DNA]</scope>
    <source>
        <strain evidence="10 11">N1E253</strain>
    </source>
</reference>
<dbReference type="GO" id="GO:0071555">
    <property type="term" value="P:cell wall organization"/>
    <property type="evidence" value="ECO:0007669"/>
    <property type="project" value="UniProtKB-UniRule"/>
</dbReference>
<dbReference type="GO" id="GO:0005576">
    <property type="term" value="C:extracellular region"/>
    <property type="evidence" value="ECO:0007669"/>
    <property type="project" value="TreeGrafter"/>
</dbReference>
<dbReference type="UniPathway" id="UPA00219"/>
<dbReference type="NCBIfam" id="NF004785">
    <property type="entry name" value="PRK06132.1-2"/>
    <property type="match status" value="1"/>
</dbReference>
<evidence type="ECO:0000256" key="5">
    <source>
        <dbReference type="ARBA" id="ARBA00022984"/>
    </source>
</evidence>
<dbReference type="SUPFAM" id="SSF141523">
    <property type="entry name" value="L,D-transpeptidase catalytic domain-like"/>
    <property type="match status" value="1"/>
</dbReference>
<name>A0A851GK57_9BACT</name>
<dbReference type="PANTHER" id="PTHR30582">
    <property type="entry name" value="L,D-TRANSPEPTIDASE"/>
    <property type="match status" value="1"/>
</dbReference>
<dbReference type="Gene3D" id="2.40.440.10">
    <property type="entry name" value="L,D-transpeptidase catalytic domain-like"/>
    <property type="match status" value="1"/>
</dbReference>
<evidence type="ECO:0000256" key="1">
    <source>
        <dbReference type="ARBA" id="ARBA00004752"/>
    </source>
</evidence>
<keyword evidence="4 7" id="KW-0133">Cell shape</keyword>
<keyword evidence="6 7" id="KW-0961">Cell wall biogenesis/degradation</keyword>
<keyword evidence="5 7" id="KW-0573">Peptidoglycan synthesis</keyword>
<feature type="domain" description="L,D-TPase catalytic" evidence="9">
    <location>
        <begin position="47"/>
        <end position="156"/>
    </location>
</feature>
<sequence length="323" mass="35028">MTRGSRIFAVAMVLAYSLIALEATAEEREFNESAYRWQPELSKSGPVLVTVSLKTQTAAVYRNGIKIGSCEVSSGKPGHETPSGVFYILNKDADHHSKTYGNASMPYSERLTWDGVALHAGSLPGHPSSHGCIHLPYAFSKKLFGVTHKGTTVVVSKDSPDVHVSGNHSWSFRAGGKTDFIWKPEASAGGPVSLLFSKKAQKLYVIRNGVVIGECVAKTNLFSKRVKGTSAFVFAGWKVDGKKGEARSSWIQVSGNKGHHSDTLDEWFEVDTRFQHLLQGMITPGTNLVVTSEPVTDRSRSEMGFSLLQGQKEEKAIQGGGKG</sequence>
<evidence type="ECO:0000256" key="6">
    <source>
        <dbReference type="ARBA" id="ARBA00023316"/>
    </source>
</evidence>
<evidence type="ECO:0000313" key="10">
    <source>
        <dbReference type="EMBL" id="NWK55555.1"/>
    </source>
</evidence>
<dbReference type="AlphaFoldDB" id="A0A851GK57"/>
<comment type="pathway">
    <text evidence="1 7">Cell wall biogenesis; peptidoglycan biosynthesis.</text>
</comment>
<protein>
    <submittedName>
        <fullName evidence="10">L,D-transpeptidase family protein</fullName>
    </submittedName>
</protein>
<keyword evidence="3" id="KW-0808">Transferase</keyword>
<dbReference type="PANTHER" id="PTHR30582:SF2">
    <property type="entry name" value="L,D-TRANSPEPTIDASE YCIB-RELATED"/>
    <property type="match status" value="1"/>
</dbReference>
<feature type="active site" description="Proton donor/acceptor" evidence="7">
    <location>
        <position position="119"/>
    </location>
</feature>
<accession>A0A851GK57</accession>
<dbReference type="RefSeq" id="WP_178932066.1">
    <property type="nucleotide sequence ID" value="NZ_JACBAZ010000002.1"/>
</dbReference>
<evidence type="ECO:0000256" key="3">
    <source>
        <dbReference type="ARBA" id="ARBA00022679"/>
    </source>
</evidence>
<dbReference type="EMBL" id="JACBAZ010000002">
    <property type="protein sequence ID" value="NWK55555.1"/>
    <property type="molecule type" value="Genomic_DNA"/>
</dbReference>
<dbReference type="GO" id="GO:0016740">
    <property type="term" value="F:transferase activity"/>
    <property type="evidence" value="ECO:0007669"/>
    <property type="project" value="UniProtKB-KW"/>
</dbReference>
<feature type="chain" id="PRO_5032835456" evidence="8">
    <location>
        <begin position="26"/>
        <end position="323"/>
    </location>
</feature>
<comment type="caution">
    <text evidence="10">The sequence shown here is derived from an EMBL/GenBank/DDBJ whole genome shotgun (WGS) entry which is preliminary data.</text>
</comment>
<organism evidence="10 11">
    <name type="scientific">Oceaniferula marina</name>
    <dbReference type="NCBI Taxonomy" id="2748318"/>
    <lineage>
        <taxon>Bacteria</taxon>
        <taxon>Pseudomonadati</taxon>
        <taxon>Verrucomicrobiota</taxon>
        <taxon>Verrucomicrobiia</taxon>
        <taxon>Verrucomicrobiales</taxon>
        <taxon>Verrucomicrobiaceae</taxon>
        <taxon>Oceaniferula</taxon>
    </lineage>
</organism>
<dbReference type="CDD" id="cd16913">
    <property type="entry name" value="YkuD_like"/>
    <property type="match status" value="1"/>
</dbReference>
<dbReference type="GO" id="GO:0071972">
    <property type="term" value="F:peptidoglycan L,D-transpeptidase activity"/>
    <property type="evidence" value="ECO:0007669"/>
    <property type="project" value="TreeGrafter"/>
</dbReference>
<dbReference type="InterPro" id="IPR005490">
    <property type="entry name" value="LD_TPept_cat_dom"/>
</dbReference>
<dbReference type="InterPro" id="IPR038063">
    <property type="entry name" value="Transpep_catalytic_dom"/>
</dbReference>
<gene>
    <name evidence="10" type="ORF">HW115_08025</name>
</gene>
<evidence type="ECO:0000313" key="11">
    <source>
        <dbReference type="Proteomes" id="UP000557872"/>
    </source>
</evidence>
<comment type="similarity">
    <text evidence="2">Belongs to the YkuD family.</text>
</comment>
<dbReference type="GO" id="GO:0008360">
    <property type="term" value="P:regulation of cell shape"/>
    <property type="evidence" value="ECO:0007669"/>
    <property type="project" value="UniProtKB-UniRule"/>
</dbReference>
<evidence type="ECO:0000256" key="8">
    <source>
        <dbReference type="SAM" id="SignalP"/>
    </source>
</evidence>
<evidence type="ECO:0000259" key="9">
    <source>
        <dbReference type="PROSITE" id="PS52029"/>
    </source>
</evidence>
<dbReference type="PROSITE" id="PS52029">
    <property type="entry name" value="LD_TPASE"/>
    <property type="match status" value="1"/>
</dbReference>